<evidence type="ECO:0000256" key="2">
    <source>
        <dbReference type="ARBA" id="ARBA00006843"/>
    </source>
</evidence>
<comment type="caution">
    <text evidence="7">The sequence shown here is derived from an EMBL/GenBank/DDBJ whole genome shotgun (WGS) entry which is preliminary data.</text>
</comment>
<feature type="transmembrane region" description="Helical" evidence="6">
    <location>
        <begin position="119"/>
        <end position="144"/>
    </location>
</feature>
<proteinExistence type="inferred from homology"/>
<evidence type="ECO:0000256" key="4">
    <source>
        <dbReference type="ARBA" id="ARBA00022989"/>
    </source>
</evidence>
<gene>
    <name evidence="7" type="ORF">LSH36_965g01090</name>
</gene>
<name>A0AAD9IWW6_9ANNE</name>
<evidence type="ECO:0000256" key="6">
    <source>
        <dbReference type="SAM" id="Phobius"/>
    </source>
</evidence>
<feature type="transmembrane region" description="Helical" evidence="6">
    <location>
        <begin position="77"/>
        <end position="98"/>
    </location>
</feature>
<keyword evidence="3 6" id="KW-0812">Transmembrane</keyword>
<keyword evidence="4 6" id="KW-1133">Transmembrane helix</keyword>
<comment type="similarity">
    <text evidence="2">Belongs to the CD225/Dispanin family.</text>
</comment>
<dbReference type="AlphaFoldDB" id="A0AAD9IWW6"/>
<dbReference type="EMBL" id="JAODUP010000965">
    <property type="protein sequence ID" value="KAK2142364.1"/>
    <property type="molecule type" value="Genomic_DNA"/>
</dbReference>
<dbReference type="Proteomes" id="UP001208570">
    <property type="component" value="Unassembled WGS sequence"/>
</dbReference>
<protein>
    <submittedName>
        <fullName evidence="7">Uncharacterized protein</fullName>
    </submittedName>
</protein>
<keyword evidence="8" id="KW-1185">Reference proteome</keyword>
<dbReference type="GO" id="GO:0016020">
    <property type="term" value="C:membrane"/>
    <property type="evidence" value="ECO:0007669"/>
    <property type="project" value="UniProtKB-SubCell"/>
</dbReference>
<evidence type="ECO:0000313" key="8">
    <source>
        <dbReference type="Proteomes" id="UP001208570"/>
    </source>
</evidence>
<reference evidence="7" key="1">
    <citation type="journal article" date="2023" name="Mol. Biol. Evol.">
        <title>Third-Generation Sequencing Reveals the Adaptive Role of the Epigenome in Three Deep-Sea Polychaetes.</title>
        <authorList>
            <person name="Perez M."/>
            <person name="Aroh O."/>
            <person name="Sun Y."/>
            <person name="Lan Y."/>
            <person name="Juniper S.K."/>
            <person name="Young C.R."/>
            <person name="Angers B."/>
            <person name="Qian P.Y."/>
        </authorList>
    </citation>
    <scope>NUCLEOTIDE SEQUENCE</scope>
    <source>
        <strain evidence="7">P08H-3</strain>
    </source>
</reference>
<evidence type="ECO:0000256" key="5">
    <source>
        <dbReference type="ARBA" id="ARBA00023136"/>
    </source>
</evidence>
<evidence type="ECO:0000256" key="3">
    <source>
        <dbReference type="ARBA" id="ARBA00022692"/>
    </source>
</evidence>
<dbReference type="InterPro" id="IPR007593">
    <property type="entry name" value="CD225/Dispanin_fam"/>
</dbReference>
<comment type="subcellular location">
    <subcellularLocation>
        <location evidence="1">Membrane</location>
    </subcellularLocation>
</comment>
<sequence length="152" mass="16907">MESADDRRVSTAGYTTASDIPTGYVPCLERQEFAVEQKPVPATSQEDDAVFILSSDDVGITVKNEDVKTHVEKPNDFMELTIVACLFNFLFAMVAMSLSFKSKDSWRLGYRRGAQLYGLASMAMSLFSIVTTAIIVFVLVWWFVLGGSLHTF</sequence>
<accession>A0AAD9IWW6</accession>
<evidence type="ECO:0000256" key="1">
    <source>
        <dbReference type="ARBA" id="ARBA00004370"/>
    </source>
</evidence>
<organism evidence="7 8">
    <name type="scientific">Paralvinella palmiformis</name>
    <dbReference type="NCBI Taxonomy" id="53620"/>
    <lineage>
        <taxon>Eukaryota</taxon>
        <taxon>Metazoa</taxon>
        <taxon>Spiralia</taxon>
        <taxon>Lophotrochozoa</taxon>
        <taxon>Annelida</taxon>
        <taxon>Polychaeta</taxon>
        <taxon>Sedentaria</taxon>
        <taxon>Canalipalpata</taxon>
        <taxon>Terebellida</taxon>
        <taxon>Terebelliformia</taxon>
        <taxon>Alvinellidae</taxon>
        <taxon>Paralvinella</taxon>
    </lineage>
</organism>
<keyword evidence="5 6" id="KW-0472">Membrane</keyword>
<dbReference type="Pfam" id="PF04505">
    <property type="entry name" value="CD225"/>
    <property type="match status" value="1"/>
</dbReference>
<evidence type="ECO:0000313" key="7">
    <source>
        <dbReference type="EMBL" id="KAK2142364.1"/>
    </source>
</evidence>